<dbReference type="Proteomes" id="UP000077266">
    <property type="component" value="Unassembled WGS sequence"/>
</dbReference>
<proteinExistence type="predicted"/>
<keyword evidence="2" id="KW-1185">Reference proteome</keyword>
<evidence type="ECO:0000313" key="1">
    <source>
        <dbReference type="EMBL" id="KZV87096.1"/>
    </source>
</evidence>
<gene>
    <name evidence="1" type="ORF">EXIGLDRAFT_211061</name>
</gene>
<sequence>MWDRSSRRRRGCNLRSKRCSSSCKVSRRAGCSNNKCSHRASSSSSNSAESACRLWCPLALDSALCRRPTNTSSSSSNSSSEVYLLRSLRSVSAHHSILTSSWEEEPVLEWVACCPVLVLLACSHLAELVSFLLSRPSSSLVLALADLQASRRNSSSATSLEETSLSSRAGDPYRPVTSFRLGCAMLSSIPRSSLRSNKCSVVDSSTNNNTCRILGTSGRRLTCSCPFLLPVTSRWGALEGSPT</sequence>
<name>A0A165EJR0_EXIGL</name>
<protein>
    <submittedName>
        <fullName evidence="1">Uncharacterized protein</fullName>
    </submittedName>
</protein>
<accession>A0A165EJR0</accession>
<reference evidence="1 2" key="1">
    <citation type="journal article" date="2016" name="Mol. Biol. Evol.">
        <title>Comparative Genomics of Early-Diverging Mushroom-Forming Fungi Provides Insights into the Origins of Lignocellulose Decay Capabilities.</title>
        <authorList>
            <person name="Nagy L.G."/>
            <person name="Riley R."/>
            <person name="Tritt A."/>
            <person name="Adam C."/>
            <person name="Daum C."/>
            <person name="Floudas D."/>
            <person name="Sun H."/>
            <person name="Yadav J.S."/>
            <person name="Pangilinan J."/>
            <person name="Larsson K.H."/>
            <person name="Matsuura K."/>
            <person name="Barry K."/>
            <person name="Labutti K."/>
            <person name="Kuo R."/>
            <person name="Ohm R.A."/>
            <person name="Bhattacharya S.S."/>
            <person name="Shirouzu T."/>
            <person name="Yoshinaga Y."/>
            <person name="Martin F.M."/>
            <person name="Grigoriev I.V."/>
            <person name="Hibbett D.S."/>
        </authorList>
    </citation>
    <scope>NUCLEOTIDE SEQUENCE [LARGE SCALE GENOMIC DNA]</scope>
    <source>
        <strain evidence="1 2">HHB12029</strain>
    </source>
</reference>
<organism evidence="1 2">
    <name type="scientific">Exidia glandulosa HHB12029</name>
    <dbReference type="NCBI Taxonomy" id="1314781"/>
    <lineage>
        <taxon>Eukaryota</taxon>
        <taxon>Fungi</taxon>
        <taxon>Dikarya</taxon>
        <taxon>Basidiomycota</taxon>
        <taxon>Agaricomycotina</taxon>
        <taxon>Agaricomycetes</taxon>
        <taxon>Auriculariales</taxon>
        <taxon>Exidiaceae</taxon>
        <taxon>Exidia</taxon>
    </lineage>
</organism>
<dbReference type="InParanoid" id="A0A165EJR0"/>
<dbReference type="EMBL" id="KV426136">
    <property type="protein sequence ID" value="KZV87096.1"/>
    <property type="molecule type" value="Genomic_DNA"/>
</dbReference>
<dbReference type="AlphaFoldDB" id="A0A165EJR0"/>
<evidence type="ECO:0000313" key="2">
    <source>
        <dbReference type="Proteomes" id="UP000077266"/>
    </source>
</evidence>